<reference evidence="2" key="1">
    <citation type="journal article" date="2020" name="Nature">
        <title>Giant virus diversity and host interactions through global metagenomics.</title>
        <authorList>
            <person name="Schulz F."/>
            <person name="Roux S."/>
            <person name="Paez-Espino D."/>
            <person name="Jungbluth S."/>
            <person name="Walsh D.A."/>
            <person name="Denef V.J."/>
            <person name="McMahon K.D."/>
            <person name="Konstantinidis K.T."/>
            <person name="Eloe-Fadrosh E.A."/>
            <person name="Kyrpides N.C."/>
            <person name="Woyke T."/>
        </authorList>
    </citation>
    <scope>NUCLEOTIDE SEQUENCE</scope>
    <source>
        <strain evidence="2">GVMAG-M-3300023184-121</strain>
    </source>
</reference>
<protein>
    <submittedName>
        <fullName evidence="2">Uncharacterized protein</fullName>
    </submittedName>
</protein>
<evidence type="ECO:0000256" key="1">
    <source>
        <dbReference type="SAM" id="MobiDB-lite"/>
    </source>
</evidence>
<evidence type="ECO:0000313" key="2">
    <source>
        <dbReference type="EMBL" id="QHT80585.1"/>
    </source>
</evidence>
<feature type="compositionally biased region" description="Basic and acidic residues" evidence="1">
    <location>
        <begin position="150"/>
        <end position="160"/>
    </location>
</feature>
<sequence>MERHKTHKNAIVEPLGEEKSTDDSLKKLLDGGVRIALQRPWHRIERGLRLGRLRQFIDDVAPQYHMTDKDKESFFTFLQKSLDNKLLNTIKVVDYDQETERIRTIKGLEIKRNQEENLRWAFSSKTVKKEAGTRKKKKPEPSVSTIIESPETKIEEKMEQ</sequence>
<name>A0A6C0HKA5_9ZZZZ</name>
<feature type="region of interest" description="Disordered" evidence="1">
    <location>
        <begin position="126"/>
        <end position="160"/>
    </location>
</feature>
<organism evidence="2">
    <name type="scientific">viral metagenome</name>
    <dbReference type="NCBI Taxonomy" id="1070528"/>
    <lineage>
        <taxon>unclassified sequences</taxon>
        <taxon>metagenomes</taxon>
        <taxon>organismal metagenomes</taxon>
    </lineage>
</organism>
<dbReference type="EMBL" id="MN739974">
    <property type="protein sequence ID" value="QHT80585.1"/>
    <property type="molecule type" value="Genomic_DNA"/>
</dbReference>
<accession>A0A6C0HKA5</accession>
<dbReference type="AlphaFoldDB" id="A0A6C0HKA5"/>
<proteinExistence type="predicted"/>